<dbReference type="Proteomes" id="UP000218288">
    <property type="component" value="Chromosome"/>
</dbReference>
<protein>
    <recommendedName>
        <fullName evidence="1">Helix-turn-helix domain-containing protein</fullName>
    </recommendedName>
</protein>
<dbReference type="RefSeq" id="WP_096483896.1">
    <property type="nucleotide sequence ID" value="NZ_AP014809.1"/>
</dbReference>
<reference evidence="2 3" key="1">
    <citation type="journal article" date="2016" name="Genome Announc.">
        <title>Complete Genome Sequence of Methylobacterium populi P-1M, Isolated from Pink-Pigmented Household Biofilm.</title>
        <authorList>
            <person name="Morohoshi T."/>
            <person name="Ikeda T."/>
        </authorList>
    </citation>
    <scope>NUCLEOTIDE SEQUENCE [LARGE SCALE GENOMIC DNA]</scope>
    <source>
        <strain evidence="2 3">P-1M</strain>
    </source>
</reference>
<evidence type="ECO:0000313" key="2">
    <source>
        <dbReference type="EMBL" id="BAU89364.1"/>
    </source>
</evidence>
<proteinExistence type="predicted"/>
<dbReference type="AlphaFoldDB" id="A0A160PAX7"/>
<feature type="domain" description="Helix-turn-helix" evidence="1">
    <location>
        <begin position="25"/>
        <end position="69"/>
    </location>
</feature>
<dbReference type="EMBL" id="AP014809">
    <property type="protein sequence ID" value="BAU89364.1"/>
    <property type="molecule type" value="Genomic_DNA"/>
</dbReference>
<evidence type="ECO:0000313" key="3">
    <source>
        <dbReference type="Proteomes" id="UP000218288"/>
    </source>
</evidence>
<gene>
    <name evidence="2" type="ORF">MPPM_0759</name>
</gene>
<dbReference type="OrthoDB" id="7226381at2"/>
<name>A0A160PAX7_9HYPH</name>
<dbReference type="Pfam" id="PF12728">
    <property type="entry name" value="HTH_17"/>
    <property type="match status" value="1"/>
</dbReference>
<dbReference type="InterPro" id="IPR041657">
    <property type="entry name" value="HTH_17"/>
</dbReference>
<evidence type="ECO:0000259" key="1">
    <source>
        <dbReference type="Pfam" id="PF12728"/>
    </source>
</evidence>
<accession>A0A160PAX7</accession>
<sequence length="75" mass="8067">MNLQNVQGAAENLRASTGKLLHRPNDVKDALGIGTTTLYRLIGEGKLKVVKIGSATRITDESMRAFVASLEREAA</sequence>
<organism evidence="2 3">
    <name type="scientific">Methylorubrum populi</name>
    <dbReference type="NCBI Taxonomy" id="223967"/>
    <lineage>
        <taxon>Bacteria</taxon>
        <taxon>Pseudomonadati</taxon>
        <taxon>Pseudomonadota</taxon>
        <taxon>Alphaproteobacteria</taxon>
        <taxon>Hyphomicrobiales</taxon>
        <taxon>Methylobacteriaceae</taxon>
        <taxon>Methylorubrum</taxon>
    </lineage>
</organism>